<dbReference type="RefSeq" id="XP_005844616.1">
    <property type="nucleotide sequence ID" value="XM_005844554.1"/>
</dbReference>
<feature type="compositionally biased region" description="Gly residues" evidence="1">
    <location>
        <begin position="268"/>
        <end position="287"/>
    </location>
</feature>
<proteinExistence type="predicted"/>
<evidence type="ECO:0000313" key="4">
    <source>
        <dbReference type="Proteomes" id="UP000008141"/>
    </source>
</evidence>
<dbReference type="EMBL" id="GL433856">
    <property type="protein sequence ID" value="EFN52514.1"/>
    <property type="molecule type" value="Genomic_DNA"/>
</dbReference>
<dbReference type="Proteomes" id="UP000008141">
    <property type="component" value="Unassembled WGS sequence"/>
</dbReference>
<dbReference type="InParanoid" id="E1ZNX3"/>
<name>E1ZNX3_CHLVA</name>
<feature type="region of interest" description="Disordered" evidence="1">
    <location>
        <begin position="252"/>
        <end position="287"/>
    </location>
</feature>
<protein>
    <submittedName>
        <fullName evidence="3">Expressed protein</fullName>
    </submittedName>
</protein>
<reference evidence="3 4" key="1">
    <citation type="journal article" date="2010" name="Plant Cell">
        <title>The Chlorella variabilis NC64A genome reveals adaptation to photosymbiosis, coevolution with viruses, and cryptic sex.</title>
        <authorList>
            <person name="Blanc G."/>
            <person name="Duncan G."/>
            <person name="Agarkova I."/>
            <person name="Borodovsky M."/>
            <person name="Gurnon J."/>
            <person name="Kuo A."/>
            <person name="Lindquist E."/>
            <person name="Lucas S."/>
            <person name="Pangilinan J."/>
            <person name="Polle J."/>
            <person name="Salamov A."/>
            <person name="Terry A."/>
            <person name="Yamada T."/>
            <person name="Dunigan D.D."/>
            <person name="Grigoriev I.V."/>
            <person name="Claverie J.M."/>
            <person name="Van Etten J.L."/>
        </authorList>
    </citation>
    <scope>NUCLEOTIDE SEQUENCE [LARGE SCALE GENOMIC DNA]</scope>
    <source>
        <strain evidence="3 4">NC64A</strain>
    </source>
</reference>
<accession>E1ZNX3</accession>
<dbReference type="InterPro" id="IPR056683">
    <property type="entry name" value="DUF7781"/>
</dbReference>
<gene>
    <name evidence="3" type="ORF">CHLNCDRAFT_138912</name>
</gene>
<dbReference type="AlphaFoldDB" id="E1ZNX3"/>
<keyword evidence="4" id="KW-1185">Reference proteome</keyword>
<organism evidence="4">
    <name type="scientific">Chlorella variabilis</name>
    <name type="common">Green alga</name>
    <dbReference type="NCBI Taxonomy" id="554065"/>
    <lineage>
        <taxon>Eukaryota</taxon>
        <taxon>Viridiplantae</taxon>
        <taxon>Chlorophyta</taxon>
        <taxon>core chlorophytes</taxon>
        <taxon>Trebouxiophyceae</taxon>
        <taxon>Chlorellales</taxon>
        <taxon>Chlorellaceae</taxon>
        <taxon>Chlorella clade</taxon>
        <taxon>Chlorella</taxon>
    </lineage>
</organism>
<sequence length="316" mass="33177">MNIEGSGGSELSDSDYYGSELSAPSTLADLLSRFTIDWQPECTLKLRTKAGPVVVGADLTRITAVGGSVGALVLKPSNAGQAWRRLRVDNTGALTLRSRKLHWWLFTLDVIGHANPLSRTFDLSYRVATKWDVTRGEYRNKKRYELTPKTEARAHWSISYSLPAIEGSMGTAAQRVSREVHADVGYAHLSIPRLELVVWPRGRPEQPADGRAAGGGEDVAECGSGTARAQGCCADVEAAGSPAGGGGALAPLAPAAPSAAPGGRSADGTGGAEGGGEQGADGRGSGGRLRAALNLKQLNSHTACLSGRWWETFGQR</sequence>
<dbReference type="OrthoDB" id="513814at2759"/>
<evidence type="ECO:0000313" key="3">
    <source>
        <dbReference type="EMBL" id="EFN52514.1"/>
    </source>
</evidence>
<feature type="domain" description="DUF7781" evidence="2">
    <location>
        <begin position="32"/>
        <end position="197"/>
    </location>
</feature>
<evidence type="ECO:0000256" key="1">
    <source>
        <dbReference type="SAM" id="MobiDB-lite"/>
    </source>
</evidence>
<dbReference type="GeneID" id="17351942"/>
<evidence type="ECO:0000259" key="2">
    <source>
        <dbReference type="Pfam" id="PF25003"/>
    </source>
</evidence>
<feature type="compositionally biased region" description="Low complexity" evidence="1">
    <location>
        <begin position="252"/>
        <end position="267"/>
    </location>
</feature>
<dbReference type="OMA" id="FNWEPEY"/>
<dbReference type="Pfam" id="PF25003">
    <property type="entry name" value="DUF7781"/>
    <property type="match status" value="1"/>
</dbReference>
<dbReference type="KEGG" id="cvr:CHLNCDRAFT_138912"/>